<dbReference type="InterPro" id="IPR050678">
    <property type="entry name" value="DNA_Partitioning_ATPase"/>
</dbReference>
<dbReference type="FunFam" id="3.40.50.300:FF:000285">
    <property type="entry name" value="Sporulation initiation inhibitor Soj"/>
    <property type="match status" value="1"/>
</dbReference>
<dbReference type="SUPFAM" id="SSF52540">
    <property type="entry name" value="P-loop containing nucleoside triphosphate hydrolases"/>
    <property type="match status" value="1"/>
</dbReference>
<dbReference type="Gene3D" id="3.40.50.300">
    <property type="entry name" value="P-loop containing nucleotide triphosphate hydrolases"/>
    <property type="match status" value="1"/>
</dbReference>
<evidence type="ECO:0000313" key="3">
    <source>
        <dbReference type="EMBL" id="QJB44355.1"/>
    </source>
</evidence>
<organism evidence="3 4">
    <name type="scientific">Dolichospermum flos-aquae CCAP 1403/13F</name>
    <dbReference type="NCBI Taxonomy" id="315271"/>
    <lineage>
        <taxon>Bacteria</taxon>
        <taxon>Bacillati</taxon>
        <taxon>Cyanobacteriota</taxon>
        <taxon>Cyanophyceae</taxon>
        <taxon>Nostocales</taxon>
        <taxon>Aphanizomenonaceae</taxon>
        <taxon>Dolichospermum</taxon>
    </lineage>
</organism>
<gene>
    <name evidence="3" type="ORF">HGD76_09345</name>
</gene>
<comment type="similarity">
    <text evidence="1">Belongs to the ParA family.</text>
</comment>
<accession>A0A6H2BXP9</accession>
<proteinExistence type="inferred from homology"/>
<reference evidence="3 4" key="2">
    <citation type="submission" date="2020-04" db="EMBL/GenBank/DDBJ databases">
        <authorList>
            <person name="Fomenkov A."/>
            <person name="Anton B.P."/>
            <person name="Roberts R.J."/>
        </authorList>
    </citation>
    <scope>NUCLEOTIDE SEQUENCE [LARGE SCALE GENOMIC DNA]</scope>
    <source>
        <strain evidence="3 4">CCAP 1403/13f</strain>
    </source>
</reference>
<name>A0A6H2BXP9_DOLFA</name>
<dbReference type="AlphaFoldDB" id="A0A6H2BXP9"/>
<dbReference type="Pfam" id="PF13614">
    <property type="entry name" value="AAA_31"/>
    <property type="match status" value="1"/>
</dbReference>
<dbReference type="InterPro" id="IPR025669">
    <property type="entry name" value="AAA_dom"/>
</dbReference>
<dbReference type="KEGG" id="dfs:HGD76_09345"/>
<evidence type="ECO:0000259" key="2">
    <source>
        <dbReference type="Pfam" id="PF13614"/>
    </source>
</evidence>
<dbReference type="EMBL" id="CP051206">
    <property type="protein sequence ID" value="QJB44355.1"/>
    <property type="molecule type" value="Genomic_DNA"/>
</dbReference>
<evidence type="ECO:0000313" key="4">
    <source>
        <dbReference type="Proteomes" id="UP000502433"/>
    </source>
</evidence>
<evidence type="ECO:0000256" key="1">
    <source>
        <dbReference type="ARBA" id="ARBA00006976"/>
    </source>
</evidence>
<dbReference type="CDD" id="cd02042">
    <property type="entry name" value="ParAB_family"/>
    <property type="match status" value="1"/>
</dbReference>
<dbReference type="PANTHER" id="PTHR13696:SF52">
    <property type="entry name" value="PARA FAMILY PROTEIN CT_582"/>
    <property type="match status" value="1"/>
</dbReference>
<feature type="domain" description="AAA" evidence="2">
    <location>
        <begin position="2"/>
        <end position="175"/>
    </location>
</feature>
<dbReference type="InterPro" id="IPR027417">
    <property type="entry name" value="P-loop_NTPase"/>
</dbReference>
<dbReference type="Proteomes" id="UP000502433">
    <property type="component" value="Chromosome"/>
</dbReference>
<reference evidence="3 4" key="1">
    <citation type="submission" date="2020-04" db="EMBL/GenBank/DDBJ databases">
        <title>Genome-Wide Identification of 5-Methylcytosine Sites in Bacterial Genomes By High-Throughput Sequencing of MspJI Restriction Fragments.</title>
        <authorList>
            <person name="Wu V."/>
        </authorList>
    </citation>
    <scope>NUCLEOTIDE SEQUENCE [LARGE SCALE GENOMIC DNA]</scope>
    <source>
        <strain evidence="3 4">CCAP 1403/13f</strain>
    </source>
</reference>
<dbReference type="RefSeq" id="WP_168695618.1">
    <property type="nucleotide sequence ID" value="NZ_CP051206.1"/>
</dbReference>
<protein>
    <submittedName>
        <fullName evidence="3">ParA family protein</fullName>
    </submittedName>
</protein>
<dbReference type="PANTHER" id="PTHR13696">
    <property type="entry name" value="P-LOOP CONTAINING NUCLEOSIDE TRIPHOSPHATE HYDROLASE"/>
    <property type="match status" value="1"/>
</dbReference>
<sequence>MTKIIAIFNQAGGVMKTSLTMNLGYHLSRKHKVLLVDTDPQASLTTFMGLEPHELEEIVADSLLTPETKLPIHHNLHGMDLAPANITLSAVELQLSAVMARELRLKQALEPILNNYDFILIDCPPSLGILSILGLCAATHVLVPVQTHYKAFKGTELLLDSIKQVKKHINPKLAIAGFVPTLYVNANQDKVILEALEQQLSPLAKVYPKIPRATAFADAVMNSQPLAVYDPKHPAIAKRSVGIAVLKKIALGMEKL</sequence>